<dbReference type="PANTHER" id="PTHR43212:SF3">
    <property type="entry name" value="QUERCETIN 2,3-DIOXYGENASE"/>
    <property type="match status" value="1"/>
</dbReference>
<accession>A0A6J4L4Y9</accession>
<feature type="binding site" evidence="2">
    <location>
        <position position="107"/>
    </location>
    <ligand>
        <name>Fe cation</name>
        <dbReference type="ChEBI" id="CHEBI:24875"/>
    </ligand>
</feature>
<sequence>MTEPLLQLRRAADRFRSSAPGIETAHVFSFGAHYDPEHVGHGPLVVLNEESLLAGRGFDDHPHADAEILTWVAEGSLVHADSTGHRGVVVPGLAQRLSAGSGVVHAERNDAPGAEPVRFAQMWLRPDEPGLSPAYGQGEVGRTALAADWVPVASGRRPDAAVSLGTDGATLWVTVLAPGTARLLPAGPLAHLFVLRGSLDLEAVGPLAAGDSLRLTGEAALRALAVTEAELLVWTFAA</sequence>
<evidence type="ECO:0000259" key="4">
    <source>
        <dbReference type="Pfam" id="PF02678"/>
    </source>
</evidence>
<organism evidence="5">
    <name type="scientific">uncultured Friedmanniella sp</name>
    <dbReference type="NCBI Taxonomy" id="335381"/>
    <lineage>
        <taxon>Bacteria</taxon>
        <taxon>Bacillati</taxon>
        <taxon>Actinomycetota</taxon>
        <taxon>Actinomycetes</taxon>
        <taxon>Propionibacteriales</taxon>
        <taxon>Nocardioidaceae</taxon>
        <taxon>Friedmanniella</taxon>
        <taxon>environmental samples</taxon>
    </lineage>
</organism>
<dbReference type="Pfam" id="PF02678">
    <property type="entry name" value="Pirin"/>
    <property type="match status" value="1"/>
</dbReference>
<evidence type="ECO:0000313" key="5">
    <source>
        <dbReference type="EMBL" id="CAA9323116.1"/>
    </source>
</evidence>
<feature type="binding site" evidence="2">
    <location>
        <position position="63"/>
    </location>
    <ligand>
        <name>Fe cation</name>
        <dbReference type="ChEBI" id="CHEBI:24875"/>
    </ligand>
</feature>
<dbReference type="Gene3D" id="2.60.120.10">
    <property type="entry name" value="Jelly Rolls"/>
    <property type="match status" value="2"/>
</dbReference>
<dbReference type="GO" id="GO:0046872">
    <property type="term" value="F:metal ion binding"/>
    <property type="evidence" value="ECO:0007669"/>
    <property type="project" value="UniProtKB-KW"/>
</dbReference>
<dbReference type="PANTHER" id="PTHR43212">
    <property type="entry name" value="QUERCETIN 2,3-DIOXYGENASE"/>
    <property type="match status" value="1"/>
</dbReference>
<protein>
    <recommendedName>
        <fullName evidence="4">Pirin N-terminal domain-containing protein</fullName>
    </recommendedName>
</protein>
<dbReference type="PIRSF" id="PIRSF006232">
    <property type="entry name" value="Pirin"/>
    <property type="match status" value="1"/>
</dbReference>
<dbReference type="SUPFAM" id="SSF51182">
    <property type="entry name" value="RmlC-like cupins"/>
    <property type="match status" value="1"/>
</dbReference>
<reference evidence="5" key="1">
    <citation type="submission" date="2020-02" db="EMBL/GenBank/DDBJ databases">
        <authorList>
            <person name="Meier V. D."/>
        </authorList>
    </citation>
    <scope>NUCLEOTIDE SEQUENCE</scope>
    <source>
        <strain evidence="5">AVDCRST_MAG48</strain>
    </source>
</reference>
<dbReference type="InterPro" id="IPR012093">
    <property type="entry name" value="Pirin"/>
</dbReference>
<evidence type="ECO:0000256" key="2">
    <source>
        <dbReference type="PIRSR" id="PIRSR006232-1"/>
    </source>
</evidence>
<comment type="cofactor">
    <cofactor evidence="2">
        <name>Fe cation</name>
        <dbReference type="ChEBI" id="CHEBI:24875"/>
    </cofactor>
    <text evidence="2">Binds 1 Fe cation per subunit.</text>
</comment>
<dbReference type="InterPro" id="IPR011051">
    <property type="entry name" value="RmlC_Cupin_sf"/>
</dbReference>
<feature type="binding site" evidence="2">
    <location>
        <position position="105"/>
    </location>
    <ligand>
        <name>Fe cation</name>
        <dbReference type="ChEBI" id="CHEBI:24875"/>
    </ligand>
</feature>
<keyword evidence="2" id="KW-0479">Metal-binding</keyword>
<proteinExistence type="inferred from homology"/>
<evidence type="ECO:0000256" key="3">
    <source>
        <dbReference type="RuleBase" id="RU003457"/>
    </source>
</evidence>
<dbReference type="InterPro" id="IPR003829">
    <property type="entry name" value="Pirin_N_dom"/>
</dbReference>
<gene>
    <name evidence="5" type="ORF">AVDCRST_MAG48-2753</name>
</gene>
<dbReference type="InterPro" id="IPR014710">
    <property type="entry name" value="RmlC-like_jellyroll"/>
</dbReference>
<keyword evidence="2" id="KW-0408">Iron</keyword>
<feature type="binding site" evidence="2">
    <location>
        <position position="61"/>
    </location>
    <ligand>
        <name>Fe cation</name>
        <dbReference type="ChEBI" id="CHEBI:24875"/>
    </ligand>
</feature>
<comment type="similarity">
    <text evidence="1 3">Belongs to the pirin family.</text>
</comment>
<dbReference type="EMBL" id="CADCTS010000393">
    <property type="protein sequence ID" value="CAA9323116.1"/>
    <property type="molecule type" value="Genomic_DNA"/>
</dbReference>
<feature type="domain" description="Pirin N-terminal" evidence="4">
    <location>
        <begin position="17"/>
        <end position="124"/>
    </location>
</feature>
<dbReference type="AlphaFoldDB" id="A0A6J4L4Y9"/>
<name>A0A6J4L4Y9_9ACTN</name>
<evidence type="ECO:0000256" key="1">
    <source>
        <dbReference type="ARBA" id="ARBA00008416"/>
    </source>
</evidence>